<gene>
    <name evidence="1" type="ORF">QQ91_0019875</name>
</gene>
<keyword evidence="2" id="KW-1185">Reference proteome</keyword>
<dbReference type="Proteomes" id="UP000031561">
    <property type="component" value="Unassembled WGS sequence"/>
</dbReference>
<dbReference type="RefSeq" id="WP_166283420.1">
    <property type="nucleotide sequence ID" value="NZ_JTHE03000110.1"/>
</dbReference>
<comment type="caution">
    <text evidence="1">The sequence shown here is derived from an EMBL/GenBank/DDBJ whole genome shotgun (WGS) entry which is preliminary data.</text>
</comment>
<evidence type="ECO:0000313" key="1">
    <source>
        <dbReference type="EMBL" id="MCM1985084.1"/>
    </source>
</evidence>
<accession>A0ABD4T9G3</accession>
<protein>
    <submittedName>
        <fullName evidence="1">Uncharacterized protein</fullName>
    </submittedName>
</protein>
<dbReference type="EMBL" id="JTHE03000110">
    <property type="protein sequence ID" value="MCM1985084.1"/>
    <property type="molecule type" value="Genomic_DNA"/>
</dbReference>
<organism evidence="1 2">
    <name type="scientific">Lyngbya confervoides BDU141951</name>
    <dbReference type="NCBI Taxonomy" id="1574623"/>
    <lineage>
        <taxon>Bacteria</taxon>
        <taxon>Bacillati</taxon>
        <taxon>Cyanobacteriota</taxon>
        <taxon>Cyanophyceae</taxon>
        <taxon>Oscillatoriophycideae</taxon>
        <taxon>Oscillatoriales</taxon>
        <taxon>Microcoleaceae</taxon>
        <taxon>Lyngbya</taxon>
    </lineage>
</organism>
<reference evidence="1 2" key="1">
    <citation type="journal article" date="2015" name="Genome Announc.">
        <title>Draft Genome Sequence of Filamentous Marine Cyanobacterium Lyngbya confervoides Strain BDU141951.</title>
        <authorList>
            <person name="Chandrababunaidu M.M."/>
            <person name="Sen D."/>
            <person name="Tripathy S."/>
        </authorList>
    </citation>
    <scope>NUCLEOTIDE SEQUENCE [LARGE SCALE GENOMIC DNA]</scope>
    <source>
        <strain evidence="1 2">BDU141951</strain>
    </source>
</reference>
<name>A0ABD4T9G3_9CYAN</name>
<proteinExistence type="predicted"/>
<evidence type="ECO:0000313" key="2">
    <source>
        <dbReference type="Proteomes" id="UP000031561"/>
    </source>
</evidence>
<dbReference type="AlphaFoldDB" id="A0ABD4T9G3"/>
<sequence length="122" mass="13996">MIRPVTQAVAALLILLLWGIMAPEVEAKPQLCQSVGDHEVCILKMKRSAKHYWEYWAAVSVDGEVRPREVYNCRDRNRVDRYGILIPFSRDLAGDVVCRLYVPRQTYLDRLNPPPQLSSQDG</sequence>